<dbReference type="RefSeq" id="WP_068210238.1">
    <property type="nucleotide sequence ID" value="NZ_CP047186.1"/>
</dbReference>
<gene>
    <name evidence="1" type="ORF">ACH61_01475</name>
    <name evidence="2" type="ORF">GSU10_04365</name>
</gene>
<accession>A0A162GHS6</accession>
<reference evidence="4" key="3">
    <citation type="submission" date="2019-12" db="EMBL/GenBank/DDBJ databases">
        <title>Complete and draft genome sequences of new strains and members of some known species of the genus Rathayibacter isolated from plants.</title>
        <authorList>
            <person name="Tarlachkov S.V."/>
            <person name="Starodumova I.P."/>
            <person name="Dorofeeva L.V."/>
            <person name="Prisyazhnaya N.V."/>
            <person name="Leyn S."/>
            <person name="Zlamal J."/>
            <person name="Elan M."/>
            <person name="Osterman A.L."/>
            <person name="Nadler S."/>
            <person name="Subbotin S.A."/>
            <person name="Evtushenko L.I."/>
        </authorList>
    </citation>
    <scope>NUCLEOTIDE SEQUENCE [LARGE SCALE GENOMIC DNA]</scope>
    <source>
        <strain evidence="4">VKM Ac-2761</strain>
    </source>
</reference>
<name>A0A162GHS6_9MICO</name>
<dbReference type="KEGG" id="rte:GSU10_04365"/>
<keyword evidence="3" id="KW-1185">Reference proteome</keyword>
<proteinExistence type="predicted"/>
<evidence type="ECO:0000313" key="2">
    <source>
        <dbReference type="EMBL" id="QHC54953.1"/>
    </source>
</evidence>
<reference evidence="1 3" key="1">
    <citation type="submission" date="2015-08" db="EMBL/GenBank/DDBJ databases">
        <title>Draft Genome Sequence of Rathayibacter sp. Strain VKM Ac-2596 Isolated from Leaf Gall Induced by Plant-Parasitic Nematodes.</title>
        <authorList>
            <person name="Vasilenko O.V."/>
            <person name="Starodumova I.P."/>
            <person name="Tarlachkov S.V."/>
            <person name="Dorofeeva L.V."/>
            <person name="Evtushenko L.I."/>
        </authorList>
    </citation>
    <scope>NUCLEOTIDE SEQUENCE [LARGE SCALE GENOMIC DNA]</scope>
    <source>
        <strain evidence="1 3">VKM Ac-2596</strain>
    </source>
</reference>
<protein>
    <submittedName>
        <fullName evidence="1">Uncharacterized protein</fullName>
    </submittedName>
</protein>
<evidence type="ECO:0000313" key="4">
    <source>
        <dbReference type="Proteomes" id="UP000465031"/>
    </source>
</evidence>
<dbReference type="Proteomes" id="UP000465031">
    <property type="component" value="Chromosome"/>
</dbReference>
<evidence type="ECO:0000313" key="1">
    <source>
        <dbReference type="EMBL" id="KZX21379.1"/>
    </source>
</evidence>
<dbReference type="EMBL" id="CP047186">
    <property type="protein sequence ID" value="QHC54953.1"/>
    <property type="molecule type" value="Genomic_DNA"/>
</dbReference>
<dbReference type="Proteomes" id="UP000076717">
    <property type="component" value="Unassembled WGS sequence"/>
</dbReference>
<evidence type="ECO:0000313" key="3">
    <source>
        <dbReference type="Proteomes" id="UP000076717"/>
    </source>
</evidence>
<dbReference type="OrthoDB" id="9912996at2"/>
<reference evidence="2" key="2">
    <citation type="submission" date="2019-12" db="EMBL/GenBank/DDBJ databases">
        <title>Complete and Draft Genome Sequences of New Strains and Members of Some Known Species of the Genus Rathayibacter isolated from Plants.</title>
        <authorList>
            <person name="Tarlachkov S.V."/>
            <person name="Starodumova I.P."/>
            <person name="Dorofeeva L.V."/>
            <person name="Prisyazhnaya N.V."/>
            <person name="Leyn S.A."/>
            <person name="Zlamal J.E."/>
            <person name="Elane M.L."/>
            <person name="Osterman A.L."/>
            <person name="Nadler S.A."/>
            <person name="Subbotin S.A."/>
            <person name="Evtushenko L.I."/>
        </authorList>
    </citation>
    <scope>NUCLEOTIDE SEQUENCE</scope>
    <source>
        <strain evidence="2">VKM Ac-2761</strain>
    </source>
</reference>
<dbReference type="EMBL" id="LIIN01000041">
    <property type="protein sequence ID" value="KZX21379.1"/>
    <property type="molecule type" value="Genomic_DNA"/>
</dbReference>
<dbReference type="AlphaFoldDB" id="A0A162GHS6"/>
<sequence>MPDAAISDAAQAAADRVVDLVVATREQLEGVPFSTPPEEVSSALGAASAFGFDVWAPFGVDPAEDARRVARYWESLGMSIRFSHAGPSPVVHGDGGPVRSAEFDTGVLQDLYGIVAVLPWQHDDEAWPASTDRLVGD</sequence>
<organism evidence="1 3">
    <name type="scientific">Rathayibacter tanaceti</name>
    <dbReference type="NCBI Taxonomy" id="1671680"/>
    <lineage>
        <taxon>Bacteria</taxon>
        <taxon>Bacillati</taxon>
        <taxon>Actinomycetota</taxon>
        <taxon>Actinomycetes</taxon>
        <taxon>Micrococcales</taxon>
        <taxon>Microbacteriaceae</taxon>
        <taxon>Rathayibacter</taxon>
    </lineage>
</organism>